<proteinExistence type="predicted"/>
<feature type="compositionally biased region" description="Basic and acidic residues" evidence="1">
    <location>
        <begin position="37"/>
        <end position="46"/>
    </location>
</feature>
<keyword evidence="2" id="KW-0808">Transferase</keyword>
<protein>
    <submittedName>
        <fullName evidence="2">Histone-lysine N-methyltransferase pr-set7</fullName>
    </submittedName>
</protein>
<dbReference type="EMBL" id="HBUF01146050">
    <property type="protein sequence ID" value="CAG6647241.1"/>
    <property type="molecule type" value="Transcribed_RNA"/>
</dbReference>
<dbReference type="PANTHER" id="PTHR46167:SF1">
    <property type="entry name" value="N-LYSINE METHYLTRANSFERASE KMT5A"/>
    <property type="match status" value="1"/>
</dbReference>
<organism evidence="2">
    <name type="scientific">Cacopsylla melanoneura</name>
    <dbReference type="NCBI Taxonomy" id="428564"/>
    <lineage>
        <taxon>Eukaryota</taxon>
        <taxon>Metazoa</taxon>
        <taxon>Ecdysozoa</taxon>
        <taxon>Arthropoda</taxon>
        <taxon>Hexapoda</taxon>
        <taxon>Insecta</taxon>
        <taxon>Pterygota</taxon>
        <taxon>Neoptera</taxon>
        <taxon>Paraneoptera</taxon>
        <taxon>Hemiptera</taxon>
        <taxon>Sternorrhyncha</taxon>
        <taxon>Psylloidea</taxon>
        <taxon>Psyllidae</taxon>
        <taxon>Psyllinae</taxon>
        <taxon>Cacopsylla</taxon>
    </lineage>
</organism>
<dbReference type="GO" id="GO:0042799">
    <property type="term" value="F:histone H4K20 methyltransferase activity"/>
    <property type="evidence" value="ECO:0007669"/>
    <property type="project" value="TreeGrafter"/>
</dbReference>
<dbReference type="AlphaFoldDB" id="A0A8D8RAU0"/>
<dbReference type="GO" id="GO:0005634">
    <property type="term" value="C:nucleus"/>
    <property type="evidence" value="ECO:0007669"/>
    <property type="project" value="TreeGrafter"/>
</dbReference>
<dbReference type="PANTHER" id="PTHR46167">
    <property type="entry name" value="N-LYSINE METHYLTRANSFERASE KMT5A"/>
    <property type="match status" value="1"/>
</dbReference>
<dbReference type="GO" id="GO:0032259">
    <property type="term" value="P:methylation"/>
    <property type="evidence" value="ECO:0007669"/>
    <property type="project" value="UniProtKB-KW"/>
</dbReference>
<dbReference type="SUPFAM" id="SSF82199">
    <property type="entry name" value="SET domain"/>
    <property type="match status" value="1"/>
</dbReference>
<accession>A0A8D8RAU0</accession>
<dbReference type="InterPro" id="IPR046341">
    <property type="entry name" value="SET_dom_sf"/>
</dbReference>
<feature type="compositionally biased region" description="Low complexity" evidence="1">
    <location>
        <begin position="8"/>
        <end position="21"/>
    </location>
</feature>
<keyword evidence="2" id="KW-0489">Methyltransferase</keyword>
<dbReference type="Gene3D" id="2.170.270.10">
    <property type="entry name" value="SET domain"/>
    <property type="match status" value="1"/>
</dbReference>
<dbReference type="GO" id="GO:0006357">
    <property type="term" value="P:regulation of transcription by RNA polymerase II"/>
    <property type="evidence" value="ECO:0007669"/>
    <property type="project" value="TreeGrafter"/>
</dbReference>
<feature type="region of interest" description="Disordered" evidence="1">
    <location>
        <begin position="108"/>
        <end position="133"/>
    </location>
</feature>
<reference evidence="2" key="1">
    <citation type="submission" date="2021-05" db="EMBL/GenBank/DDBJ databases">
        <authorList>
            <person name="Alioto T."/>
            <person name="Alioto T."/>
            <person name="Gomez Garrido J."/>
        </authorList>
    </citation>
    <scope>NUCLEOTIDE SEQUENCE</scope>
</reference>
<dbReference type="InterPro" id="IPR051760">
    <property type="entry name" value="KMT5A"/>
</dbReference>
<dbReference type="GO" id="GO:0043516">
    <property type="term" value="P:regulation of DNA damage response, signal transduction by p53 class mediator"/>
    <property type="evidence" value="ECO:0007669"/>
    <property type="project" value="TreeGrafter"/>
</dbReference>
<feature type="compositionally biased region" description="Low complexity" evidence="1">
    <location>
        <begin position="165"/>
        <end position="186"/>
    </location>
</feature>
<evidence type="ECO:0000256" key="1">
    <source>
        <dbReference type="SAM" id="MobiDB-lite"/>
    </source>
</evidence>
<evidence type="ECO:0000313" key="2">
    <source>
        <dbReference type="EMBL" id="CAG6647241.1"/>
    </source>
</evidence>
<name>A0A8D8RAU0_9HEMI</name>
<feature type="region of interest" description="Disordered" evidence="1">
    <location>
        <begin position="1"/>
        <end position="58"/>
    </location>
</feature>
<dbReference type="GO" id="GO:0005700">
    <property type="term" value="C:polytene chromosome"/>
    <property type="evidence" value="ECO:0007669"/>
    <property type="project" value="TreeGrafter"/>
</dbReference>
<feature type="compositionally biased region" description="Polar residues" evidence="1">
    <location>
        <begin position="187"/>
        <end position="198"/>
    </location>
</feature>
<feature type="compositionally biased region" description="Basic residues" evidence="1">
    <location>
        <begin position="26"/>
        <end position="36"/>
    </location>
</feature>
<feature type="region of interest" description="Disordered" evidence="1">
    <location>
        <begin position="162"/>
        <end position="199"/>
    </location>
</feature>
<sequence length="327" mass="36256">MARKRPKASTSLSTATAAGTSIPTRPKAKSPRRKTRRANENFEGKLSHASPVSPNSKITKYFHPQEDELCSSQHCGNDLSLPTTPMILRTSPRKLLTQANLNTSVIHRGRPLPPALSGHDGSPPKTQHKPNGVMSPQLCNSMPPPPAPTEDKRFATPHKITSPPAAILSSRNSPSSALSTLSINSPQSNVSQPVGTTNKKSKRCLNPVIVPAGTNSTNQVSQSRITEFFPVRRSIRKTKKIVLQERQKSLEEAVLNNQEEGLEVHMFEGKGRGVVTNRKFYRGEFVVEYAGQLITMEVAKQREKLYAQDQNTGCYMYYFRHGNSQYW</sequence>